<dbReference type="PANTHER" id="PTHR46929">
    <property type="entry name" value="EXPRESSED PROTEIN"/>
    <property type="match status" value="1"/>
</dbReference>
<evidence type="ECO:0000313" key="2">
    <source>
        <dbReference type="EMBL" id="KAG6514380.1"/>
    </source>
</evidence>
<protein>
    <recommendedName>
        <fullName evidence="1">Myb/SANT-like domain-containing protein</fullName>
    </recommendedName>
</protein>
<evidence type="ECO:0000259" key="1">
    <source>
        <dbReference type="Pfam" id="PF12776"/>
    </source>
</evidence>
<dbReference type="Proteomes" id="UP000734854">
    <property type="component" value="Unassembled WGS sequence"/>
</dbReference>
<proteinExistence type="predicted"/>
<reference evidence="2 3" key="1">
    <citation type="submission" date="2020-08" db="EMBL/GenBank/DDBJ databases">
        <title>Plant Genome Project.</title>
        <authorList>
            <person name="Zhang R.-G."/>
        </authorList>
    </citation>
    <scope>NUCLEOTIDE SEQUENCE [LARGE SCALE GENOMIC DNA]</scope>
    <source>
        <tissue evidence="2">Rhizome</tissue>
    </source>
</reference>
<keyword evidence="3" id="KW-1185">Reference proteome</keyword>
<dbReference type="AlphaFoldDB" id="A0A8J5L6F7"/>
<organism evidence="2 3">
    <name type="scientific">Zingiber officinale</name>
    <name type="common">Ginger</name>
    <name type="synonym">Amomum zingiber</name>
    <dbReference type="NCBI Taxonomy" id="94328"/>
    <lineage>
        <taxon>Eukaryota</taxon>
        <taxon>Viridiplantae</taxon>
        <taxon>Streptophyta</taxon>
        <taxon>Embryophyta</taxon>
        <taxon>Tracheophyta</taxon>
        <taxon>Spermatophyta</taxon>
        <taxon>Magnoliopsida</taxon>
        <taxon>Liliopsida</taxon>
        <taxon>Zingiberales</taxon>
        <taxon>Zingiberaceae</taxon>
        <taxon>Zingiber</taxon>
    </lineage>
</organism>
<gene>
    <name evidence="2" type="ORF">ZIOFF_024733</name>
</gene>
<dbReference type="EMBL" id="JACMSC010000007">
    <property type="protein sequence ID" value="KAG6514380.1"/>
    <property type="molecule type" value="Genomic_DNA"/>
</dbReference>
<evidence type="ECO:0000313" key="3">
    <source>
        <dbReference type="Proteomes" id="UP000734854"/>
    </source>
</evidence>
<sequence>MKRETMKWTAHMDETFIEALLNQHYQGFRVDGTFTTMAYNNIIIELKEKLKMESTKDHLKNRMKTLKEHFNESYDFFKNRKLSDFSWNPFTKTWCAELEVWEQLIKEKPDAIKWKTKVVSNYNNLEELFAKDRATGEDAEIAKEKRKRWMNETNGVQVESIIDIDRMVCEKEISLEDFSYSGKDLDASYSNSQRKKKKSQMMKNLRF</sequence>
<comment type="caution">
    <text evidence="2">The sequence shown here is derived from an EMBL/GenBank/DDBJ whole genome shotgun (WGS) entry which is preliminary data.</text>
</comment>
<dbReference type="Pfam" id="PF12776">
    <property type="entry name" value="Myb_DNA-bind_3"/>
    <property type="match status" value="1"/>
</dbReference>
<accession>A0A8J5L6F7</accession>
<name>A0A8J5L6F7_ZINOF</name>
<dbReference type="InterPro" id="IPR024752">
    <property type="entry name" value="Myb/SANT-like_dom"/>
</dbReference>
<feature type="domain" description="Myb/SANT-like" evidence="1">
    <location>
        <begin position="7"/>
        <end position="103"/>
    </location>
</feature>
<dbReference type="PANTHER" id="PTHR46929:SF4">
    <property type="entry name" value="MYB_SANT-LIKE DOMAIN-CONTAINING PROTEIN"/>
    <property type="match status" value="1"/>
</dbReference>